<evidence type="ECO:0000256" key="3">
    <source>
        <dbReference type="ARBA" id="ARBA00023284"/>
    </source>
</evidence>
<dbReference type="GO" id="GO:0030313">
    <property type="term" value="C:cell envelope"/>
    <property type="evidence" value="ECO:0007669"/>
    <property type="project" value="UniProtKB-SubCell"/>
</dbReference>
<dbReference type="PANTHER" id="PTHR42852:SF17">
    <property type="entry name" value="THIOREDOXIN-LIKE PROTEIN HI_1115"/>
    <property type="match status" value="1"/>
</dbReference>
<keyword evidence="3" id="KW-0676">Redox-active center</keyword>
<dbReference type="AlphaFoldDB" id="A0A1G7RR97"/>
<evidence type="ECO:0000256" key="1">
    <source>
        <dbReference type="ARBA" id="ARBA00004196"/>
    </source>
</evidence>
<reference evidence="6 7" key="1">
    <citation type="submission" date="2016-10" db="EMBL/GenBank/DDBJ databases">
        <authorList>
            <person name="de Groot N.N."/>
        </authorList>
    </citation>
    <scope>NUCLEOTIDE SEQUENCE [LARGE SCALE GENOMIC DNA]</scope>
    <source>
        <strain evidence="6 7">CGMCC 1.10267</strain>
    </source>
</reference>
<dbReference type="RefSeq" id="WP_090589516.1">
    <property type="nucleotide sequence ID" value="NZ_FNCS01000001.1"/>
</dbReference>
<dbReference type="GO" id="GO:0015036">
    <property type="term" value="F:disulfide oxidoreductase activity"/>
    <property type="evidence" value="ECO:0007669"/>
    <property type="project" value="UniProtKB-ARBA"/>
</dbReference>
<dbReference type="Pfam" id="PF08534">
    <property type="entry name" value="Redoxin"/>
    <property type="match status" value="1"/>
</dbReference>
<sequence>MDQNESDTGEKRKKPRRLLAGVGLSAAAVGIATAVWVSNGGMGLAASCPAQPEIAQTIDDAARGELAALMPSQQWRDYSDLAFQDADGNPITLADFAGKKLLVNFWATWCAPCREEMPFLDALQEDYGGDDFQVVAVSLDMGSDGPTAAQLFLDEIGAGNLALYADPTYQLFERLRNDAVTLGLPATVLVGEDGCELGVLQGPAHWDSPDGRRVIETLLEI</sequence>
<dbReference type="EMBL" id="FNCS01000001">
    <property type="protein sequence ID" value="SDG13377.1"/>
    <property type="molecule type" value="Genomic_DNA"/>
</dbReference>
<comment type="subcellular location">
    <subcellularLocation>
        <location evidence="1">Cell envelope</location>
    </subcellularLocation>
</comment>
<dbReference type="PANTHER" id="PTHR42852">
    <property type="entry name" value="THIOL:DISULFIDE INTERCHANGE PROTEIN DSBE"/>
    <property type="match status" value="1"/>
</dbReference>
<keyword evidence="4" id="KW-0472">Membrane</keyword>
<dbReference type="OrthoDB" id="9799347at2"/>
<dbReference type="InterPro" id="IPR036249">
    <property type="entry name" value="Thioredoxin-like_sf"/>
</dbReference>
<dbReference type="GO" id="GO:0017004">
    <property type="term" value="P:cytochrome complex assembly"/>
    <property type="evidence" value="ECO:0007669"/>
    <property type="project" value="UniProtKB-KW"/>
</dbReference>
<dbReference type="InterPro" id="IPR013740">
    <property type="entry name" value="Redoxin"/>
</dbReference>
<feature type="transmembrane region" description="Helical" evidence="4">
    <location>
        <begin position="18"/>
        <end position="37"/>
    </location>
</feature>
<dbReference type="CDD" id="cd02966">
    <property type="entry name" value="TlpA_like_family"/>
    <property type="match status" value="1"/>
</dbReference>
<dbReference type="InterPro" id="IPR013766">
    <property type="entry name" value="Thioredoxin_domain"/>
</dbReference>
<dbReference type="PROSITE" id="PS00194">
    <property type="entry name" value="THIOREDOXIN_1"/>
    <property type="match status" value="1"/>
</dbReference>
<dbReference type="PROSITE" id="PS51352">
    <property type="entry name" value="THIOREDOXIN_2"/>
    <property type="match status" value="1"/>
</dbReference>
<dbReference type="SUPFAM" id="SSF52833">
    <property type="entry name" value="Thioredoxin-like"/>
    <property type="match status" value="1"/>
</dbReference>
<dbReference type="InterPro" id="IPR017937">
    <property type="entry name" value="Thioredoxin_CS"/>
</dbReference>
<keyword evidence="4" id="KW-0812">Transmembrane</keyword>
<dbReference type="Gene3D" id="3.40.30.10">
    <property type="entry name" value="Glutaredoxin"/>
    <property type="match status" value="1"/>
</dbReference>
<keyword evidence="7" id="KW-1185">Reference proteome</keyword>
<evidence type="ECO:0000313" key="6">
    <source>
        <dbReference type="EMBL" id="SDG13377.1"/>
    </source>
</evidence>
<evidence type="ECO:0000256" key="2">
    <source>
        <dbReference type="ARBA" id="ARBA00022748"/>
    </source>
</evidence>
<keyword evidence="6" id="KW-0413">Isomerase</keyword>
<protein>
    <submittedName>
        <fullName evidence="6">Thiol-disulfide isomerase or thioredoxin</fullName>
    </submittedName>
</protein>
<dbReference type="GO" id="GO:0016853">
    <property type="term" value="F:isomerase activity"/>
    <property type="evidence" value="ECO:0007669"/>
    <property type="project" value="UniProtKB-KW"/>
</dbReference>
<name>A0A1G7RR97_9HYPH</name>
<feature type="domain" description="Thioredoxin" evidence="5">
    <location>
        <begin position="72"/>
        <end position="220"/>
    </location>
</feature>
<evidence type="ECO:0000259" key="5">
    <source>
        <dbReference type="PROSITE" id="PS51352"/>
    </source>
</evidence>
<keyword evidence="2" id="KW-0201">Cytochrome c-type biogenesis</keyword>
<keyword evidence="4" id="KW-1133">Transmembrane helix</keyword>
<gene>
    <name evidence="6" type="ORF">SAMN04487974_10177</name>
</gene>
<dbReference type="InterPro" id="IPR050553">
    <property type="entry name" value="Thioredoxin_ResA/DsbE_sf"/>
</dbReference>
<evidence type="ECO:0000313" key="7">
    <source>
        <dbReference type="Proteomes" id="UP000199495"/>
    </source>
</evidence>
<accession>A0A1G7RR97</accession>
<organism evidence="6 7">
    <name type="scientific">Pelagibacterium luteolum</name>
    <dbReference type="NCBI Taxonomy" id="440168"/>
    <lineage>
        <taxon>Bacteria</taxon>
        <taxon>Pseudomonadati</taxon>
        <taxon>Pseudomonadota</taxon>
        <taxon>Alphaproteobacteria</taxon>
        <taxon>Hyphomicrobiales</taxon>
        <taxon>Devosiaceae</taxon>
        <taxon>Pelagibacterium</taxon>
    </lineage>
</organism>
<dbReference type="Proteomes" id="UP000199495">
    <property type="component" value="Unassembled WGS sequence"/>
</dbReference>
<proteinExistence type="predicted"/>
<evidence type="ECO:0000256" key="4">
    <source>
        <dbReference type="SAM" id="Phobius"/>
    </source>
</evidence>
<dbReference type="STRING" id="440168.SAMN04487974_10177"/>